<sequence>MRNLVAAVVALGLLVGGCVPQAPYDPIAVRLTESGQVEIVYTSCQPLPVVTAEVVAPREQIFDDGDPRLWHVGFSPPVDLKQFVVGETPSGAVDRVPFQQPQPGQILVARIVLHGDLALYLDFTLDDLSGGKVTYRQKNMAPEDFRRETSCG</sequence>
<protein>
    <submittedName>
        <fullName evidence="2">Uncharacterized protein</fullName>
    </submittedName>
</protein>
<proteinExistence type="predicted"/>
<evidence type="ECO:0000256" key="1">
    <source>
        <dbReference type="SAM" id="SignalP"/>
    </source>
</evidence>
<keyword evidence="3" id="KW-1185">Reference proteome</keyword>
<dbReference type="PROSITE" id="PS51257">
    <property type="entry name" value="PROKAR_LIPOPROTEIN"/>
    <property type="match status" value="1"/>
</dbReference>
<evidence type="ECO:0000313" key="3">
    <source>
        <dbReference type="Proteomes" id="UP001500711"/>
    </source>
</evidence>
<dbReference type="Proteomes" id="UP001500711">
    <property type="component" value="Unassembled WGS sequence"/>
</dbReference>
<name>A0ABP7BJW3_9PSEU</name>
<organism evidence="2 3">
    <name type="scientific">Lentzea roselyniae</name>
    <dbReference type="NCBI Taxonomy" id="531940"/>
    <lineage>
        <taxon>Bacteria</taxon>
        <taxon>Bacillati</taxon>
        <taxon>Actinomycetota</taxon>
        <taxon>Actinomycetes</taxon>
        <taxon>Pseudonocardiales</taxon>
        <taxon>Pseudonocardiaceae</taxon>
        <taxon>Lentzea</taxon>
    </lineage>
</organism>
<comment type="caution">
    <text evidence="2">The sequence shown here is derived from an EMBL/GenBank/DDBJ whole genome shotgun (WGS) entry which is preliminary data.</text>
</comment>
<accession>A0ABP7BJW3</accession>
<feature type="signal peptide" evidence="1">
    <location>
        <begin position="1"/>
        <end position="21"/>
    </location>
</feature>
<dbReference type="EMBL" id="BAABBE010000015">
    <property type="protein sequence ID" value="GAA3659789.1"/>
    <property type="molecule type" value="Genomic_DNA"/>
</dbReference>
<keyword evidence="1" id="KW-0732">Signal</keyword>
<reference evidence="3" key="1">
    <citation type="journal article" date="2019" name="Int. J. Syst. Evol. Microbiol.">
        <title>The Global Catalogue of Microorganisms (GCM) 10K type strain sequencing project: providing services to taxonomists for standard genome sequencing and annotation.</title>
        <authorList>
            <consortium name="The Broad Institute Genomics Platform"/>
            <consortium name="The Broad Institute Genome Sequencing Center for Infectious Disease"/>
            <person name="Wu L."/>
            <person name="Ma J."/>
        </authorList>
    </citation>
    <scope>NUCLEOTIDE SEQUENCE [LARGE SCALE GENOMIC DNA]</scope>
    <source>
        <strain evidence="3">JCM 17494</strain>
    </source>
</reference>
<feature type="chain" id="PRO_5045394607" evidence="1">
    <location>
        <begin position="22"/>
        <end position="152"/>
    </location>
</feature>
<gene>
    <name evidence="2" type="ORF">GCM10022267_52380</name>
</gene>
<evidence type="ECO:0000313" key="2">
    <source>
        <dbReference type="EMBL" id="GAA3659789.1"/>
    </source>
</evidence>